<dbReference type="Proteomes" id="UP000242999">
    <property type="component" value="Unassembled WGS sequence"/>
</dbReference>
<dbReference type="GO" id="GO:0007165">
    <property type="term" value="P:signal transduction"/>
    <property type="evidence" value="ECO:0007669"/>
    <property type="project" value="InterPro"/>
</dbReference>
<dbReference type="AlphaFoldDB" id="A0A1H6QQJ5"/>
<evidence type="ECO:0000256" key="1">
    <source>
        <dbReference type="SAM" id="MobiDB-lite"/>
    </source>
</evidence>
<feature type="domain" description="CheW-like" evidence="2">
    <location>
        <begin position="183"/>
        <end position="320"/>
    </location>
</feature>
<dbReference type="SUPFAM" id="SSF50341">
    <property type="entry name" value="CheW-like"/>
    <property type="match status" value="1"/>
</dbReference>
<gene>
    <name evidence="3" type="ORF">SAMN05421831_102129</name>
</gene>
<dbReference type="OrthoDB" id="5565759at2"/>
<organism evidence="3 4">
    <name type="scientific">Allopseudospirillum japonicum</name>
    <dbReference type="NCBI Taxonomy" id="64971"/>
    <lineage>
        <taxon>Bacteria</taxon>
        <taxon>Pseudomonadati</taxon>
        <taxon>Pseudomonadota</taxon>
        <taxon>Gammaproteobacteria</taxon>
        <taxon>Oceanospirillales</taxon>
        <taxon>Oceanospirillaceae</taxon>
        <taxon>Allopseudospirillum</taxon>
    </lineage>
</organism>
<dbReference type="InterPro" id="IPR036061">
    <property type="entry name" value="CheW-like_dom_sf"/>
</dbReference>
<dbReference type="EMBL" id="FNYH01000002">
    <property type="protein sequence ID" value="SEI46088.1"/>
    <property type="molecule type" value="Genomic_DNA"/>
</dbReference>
<sequence>MKKEHAHQLAIEDYLEALLHEDLQPEVPDTPVKSSASRSDAWQTLEVKAQAPTKEAISKPLAPEPQTQVKSEPVATKPIQDYAEPELAPVMMPELQVSAQSALDSLTQASQIPTATAETDETLVQTLPEEGVQRVSKITEHTETVTETSTAQTTEEALQEVAVAPPAPPRGWQDGRPTWAQSRFECLLFKVKGLTLAVPLVELGGIHKITKDPTPLFGQPKWFIGLLRTSQHNIRLVDTAQWVLPEHITRRITTPYTFAISIHNSEWGLACNEVAQAISLVPEQVRWRTQLGRRPWLAGTVIEHMCALIDVAAFDRLLEEGHGELEPANLNALDKAMQGH</sequence>
<keyword evidence="4" id="KW-1185">Reference proteome</keyword>
<dbReference type="PIRSF" id="PIRSF020479">
    <property type="entry name" value="UCP020479_CheW"/>
    <property type="match status" value="1"/>
</dbReference>
<dbReference type="SMART" id="SM00260">
    <property type="entry name" value="CheW"/>
    <property type="match status" value="1"/>
</dbReference>
<dbReference type="RefSeq" id="WP_093308476.1">
    <property type="nucleotide sequence ID" value="NZ_FNYH01000002.1"/>
</dbReference>
<accession>A0A1H6QQJ5</accession>
<evidence type="ECO:0000259" key="2">
    <source>
        <dbReference type="PROSITE" id="PS50851"/>
    </source>
</evidence>
<proteinExistence type="predicted"/>
<reference evidence="4" key="1">
    <citation type="submission" date="2016-10" db="EMBL/GenBank/DDBJ databases">
        <authorList>
            <person name="Varghese N."/>
            <person name="Submissions S."/>
        </authorList>
    </citation>
    <scope>NUCLEOTIDE SEQUENCE [LARGE SCALE GENOMIC DNA]</scope>
    <source>
        <strain evidence="4">DSM 7165</strain>
    </source>
</reference>
<dbReference type="GO" id="GO:0006935">
    <property type="term" value="P:chemotaxis"/>
    <property type="evidence" value="ECO:0007669"/>
    <property type="project" value="InterPro"/>
</dbReference>
<feature type="region of interest" description="Disordered" evidence="1">
    <location>
        <begin position="25"/>
        <end position="74"/>
    </location>
</feature>
<dbReference type="PROSITE" id="PS50851">
    <property type="entry name" value="CHEW"/>
    <property type="match status" value="1"/>
</dbReference>
<protein>
    <submittedName>
        <fullName evidence="3">Purine-binding chemotaxis protein CheW</fullName>
    </submittedName>
</protein>
<name>A0A1H6QQJ5_9GAMM</name>
<dbReference type="InterPro" id="IPR014506">
    <property type="entry name" value="UCP020479_CheW"/>
</dbReference>
<dbReference type="Pfam" id="PF01584">
    <property type="entry name" value="CheW"/>
    <property type="match status" value="1"/>
</dbReference>
<evidence type="ECO:0000313" key="4">
    <source>
        <dbReference type="Proteomes" id="UP000242999"/>
    </source>
</evidence>
<feature type="compositionally biased region" description="Polar residues" evidence="1">
    <location>
        <begin position="32"/>
        <end position="42"/>
    </location>
</feature>
<dbReference type="InterPro" id="IPR002545">
    <property type="entry name" value="CheW-lke_dom"/>
</dbReference>
<evidence type="ECO:0000313" key="3">
    <source>
        <dbReference type="EMBL" id="SEI46088.1"/>
    </source>
</evidence>
<dbReference type="STRING" id="64971.SAMN05421831_102129"/>